<evidence type="ECO:0000256" key="3">
    <source>
        <dbReference type="ARBA" id="ARBA00022694"/>
    </source>
</evidence>
<dbReference type="Pfam" id="PF00400">
    <property type="entry name" value="WD40"/>
    <property type="match status" value="1"/>
</dbReference>
<evidence type="ECO:0000256" key="4">
    <source>
        <dbReference type="ARBA" id="ARBA00022737"/>
    </source>
</evidence>
<dbReference type="SMART" id="SM00320">
    <property type="entry name" value="WD40"/>
    <property type="match status" value="2"/>
</dbReference>
<keyword evidence="2 6" id="KW-0853">WD repeat</keyword>
<dbReference type="EMBL" id="JAPCXC010000101">
    <property type="protein sequence ID" value="KAJ1605379.1"/>
    <property type="molecule type" value="Genomic_DNA"/>
</dbReference>
<evidence type="ECO:0000256" key="2">
    <source>
        <dbReference type="ARBA" id="ARBA00022574"/>
    </source>
</evidence>
<dbReference type="GO" id="GO:0005829">
    <property type="term" value="C:cytosol"/>
    <property type="evidence" value="ECO:0007669"/>
    <property type="project" value="TreeGrafter"/>
</dbReference>
<dbReference type="InterPro" id="IPR028884">
    <property type="entry name" value="Trm82"/>
</dbReference>
<dbReference type="GO" id="GO:0043527">
    <property type="term" value="C:tRNA methyltransferase complex"/>
    <property type="evidence" value="ECO:0007669"/>
    <property type="project" value="TreeGrafter"/>
</dbReference>
<keyword evidence="5" id="KW-0539">Nucleus</keyword>
<organism evidence="7">
    <name type="scientific">Cryptosporidium canis</name>
    <dbReference type="NCBI Taxonomy" id="195482"/>
    <lineage>
        <taxon>Eukaryota</taxon>
        <taxon>Sar</taxon>
        <taxon>Alveolata</taxon>
        <taxon>Apicomplexa</taxon>
        <taxon>Conoidasida</taxon>
        <taxon>Coccidia</taxon>
        <taxon>Eucoccidiorida</taxon>
        <taxon>Eimeriorina</taxon>
        <taxon>Cryptosporidiidae</taxon>
        <taxon>Cryptosporidium</taxon>
    </lineage>
</organism>
<dbReference type="GO" id="GO:0006400">
    <property type="term" value="P:tRNA modification"/>
    <property type="evidence" value="ECO:0007669"/>
    <property type="project" value="TreeGrafter"/>
</dbReference>
<dbReference type="Proteomes" id="UP001067231">
    <property type="component" value="Unassembled WGS sequence"/>
</dbReference>
<sequence>MDLLNRNNSLIYCNELLIWFQKNKLFSFSPISHKRSEIILGNETPENNIISMNISENGIITLGNNSKLINMVKIHHNGFELLGQYLHSKRLNISIYRQDKGEIIIGDKFGDLYSLSFNSTPSITEQGCLQAVSGEDSDDDNMQESSLNVGLIPKTGHLSTITCSSIGNDNKFLFTGNKCGKIWVSNIDNLENTVSILCGHSDAVSSICEVNIDDTSHRFIVSSSFDRRIKLWNYLDGTEIDTVHLEVSYNSLLKHILSLVLQFTPLEIKYSSTMKKVFIRCESLCGIIAISLTLDDGTRSYRLIKECHVVSLNTIPYSLEINDINDKSVLVTLEEFANAKATEGAILWYMGENCGDLPKPIALYSCGPYSRNIDTQSLDYSIISSILLGTTLKKASATSESVCADGNCLKRVKTSDEYDT</sequence>
<keyword evidence="3" id="KW-0819">tRNA processing</keyword>
<dbReference type="OrthoDB" id="339900at2759"/>
<dbReference type="InterPro" id="IPR011047">
    <property type="entry name" value="Quinoprotein_ADH-like_sf"/>
</dbReference>
<protein>
    <recommendedName>
        <fullName evidence="8">WD domain-containing protein</fullName>
    </recommendedName>
</protein>
<evidence type="ECO:0000256" key="5">
    <source>
        <dbReference type="ARBA" id="ARBA00023242"/>
    </source>
</evidence>
<comment type="subcellular location">
    <subcellularLocation>
        <location evidence="1">Nucleus</location>
    </subcellularLocation>
</comment>
<dbReference type="SUPFAM" id="SSF50998">
    <property type="entry name" value="Quinoprotein alcohol dehydrogenase-like"/>
    <property type="match status" value="1"/>
</dbReference>
<reference evidence="7" key="1">
    <citation type="submission" date="2022-10" db="EMBL/GenBank/DDBJ databases">
        <title>Adaptive evolution leads to modifications in subtelomeric GC content in a zoonotic Cryptosporidium species.</title>
        <authorList>
            <person name="Li J."/>
            <person name="Feng Y."/>
            <person name="Xiao L."/>
        </authorList>
    </citation>
    <scope>NUCLEOTIDE SEQUENCE</scope>
    <source>
        <strain evidence="7">33844</strain>
    </source>
</reference>
<evidence type="ECO:0000256" key="6">
    <source>
        <dbReference type="PROSITE-ProRule" id="PRU00221"/>
    </source>
</evidence>
<dbReference type="GO" id="GO:0036265">
    <property type="term" value="P:RNA (guanine-N7)-methylation"/>
    <property type="evidence" value="ECO:0007669"/>
    <property type="project" value="InterPro"/>
</dbReference>
<keyword evidence="4" id="KW-0677">Repeat</keyword>
<evidence type="ECO:0008006" key="8">
    <source>
        <dbReference type="Google" id="ProtNLM"/>
    </source>
</evidence>
<dbReference type="InterPro" id="IPR001680">
    <property type="entry name" value="WD40_rpt"/>
</dbReference>
<dbReference type="PANTHER" id="PTHR16288">
    <property type="entry name" value="WD40 REPEAT PROTEIN 4"/>
    <property type="match status" value="1"/>
</dbReference>
<dbReference type="AlphaFoldDB" id="A0A9D5DGZ8"/>
<gene>
    <name evidence="7" type="ORF">OJ253_3181</name>
</gene>
<dbReference type="Gene3D" id="2.130.10.10">
    <property type="entry name" value="YVTN repeat-like/Quinoprotein amine dehydrogenase"/>
    <property type="match status" value="1"/>
</dbReference>
<comment type="caution">
    <text evidence="7">The sequence shown here is derived from an EMBL/GenBank/DDBJ whole genome shotgun (WGS) entry which is preliminary data.</text>
</comment>
<dbReference type="PANTHER" id="PTHR16288:SF0">
    <property type="entry name" value="TRNA (GUANINE-N(7)-)-METHYLTRANSFERASE NON-CATALYTIC SUBUNIT WDR4"/>
    <property type="match status" value="1"/>
</dbReference>
<dbReference type="PROSITE" id="PS50082">
    <property type="entry name" value="WD_REPEATS_2"/>
    <property type="match status" value="1"/>
</dbReference>
<dbReference type="InterPro" id="IPR015943">
    <property type="entry name" value="WD40/YVTN_repeat-like_dom_sf"/>
</dbReference>
<accession>A0A9D5DGZ8</accession>
<feature type="repeat" description="WD" evidence="6">
    <location>
        <begin position="197"/>
        <end position="242"/>
    </location>
</feature>
<name>A0A9D5DGZ8_9CRYT</name>
<evidence type="ECO:0000313" key="7">
    <source>
        <dbReference type="EMBL" id="KAJ1605379.1"/>
    </source>
</evidence>
<proteinExistence type="predicted"/>
<dbReference type="GO" id="GO:0005634">
    <property type="term" value="C:nucleus"/>
    <property type="evidence" value="ECO:0007669"/>
    <property type="project" value="UniProtKB-SubCell"/>
</dbReference>
<evidence type="ECO:0000256" key="1">
    <source>
        <dbReference type="ARBA" id="ARBA00004123"/>
    </source>
</evidence>